<dbReference type="AlphaFoldDB" id="A0A8K0G4P7"/>
<dbReference type="OrthoDB" id="3936150at2759"/>
<dbReference type="EMBL" id="VTPC01057049">
    <property type="protein sequence ID" value="KAF2890174.1"/>
    <property type="molecule type" value="Genomic_DNA"/>
</dbReference>
<name>A0A8K0G4P7_IGNLU</name>
<evidence type="ECO:0000313" key="4">
    <source>
        <dbReference type="Proteomes" id="UP000801492"/>
    </source>
</evidence>
<dbReference type="EMBL" id="VTPC01027689">
    <property type="protein sequence ID" value="KAF2891585.1"/>
    <property type="molecule type" value="Genomic_DNA"/>
</dbReference>
<keyword evidence="1" id="KW-0472">Membrane</keyword>
<sequence>GTAIDARYPYLIVALMAILATGCGFMLPETLNYRLPQTVAEAKHFGTDQKYCSIPKRLEEFEPVKT</sequence>
<accession>A0A8K0G4P7</accession>
<keyword evidence="1" id="KW-0812">Transmembrane</keyword>
<reference evidence="3" key="1">
    <citation type="submission" date="2019-08" db="EMBL/GenBank/DDBJ databases">
        <title>The genome of the North American firefly Photinus pyralis.</title>
        <authorList>
            <consortium name="Photinus pyralis genome working group"/>
            <person name="Fallon T.R."/>
            <person name="Sander Lower S.E."/>
            <person name="Weng J.-K."/>
        </authorList>
    </citation>
    <scope>NUCLEOTIDE SEQUENCE</scope>
    <source>
        <strain evidence="3">TRF0915ILg1</strain>
        <tissue evidence="3">Whole body</tissue>
    </source>
</reference>
<evidence type="ECO:0000256" key="1">
    <source>
        <dbReference type="SAM" id="Phobius"/>
    </source>
</evidence>
<protein>
    <submittedName>
        <fullName evidence="3">Uncharacterized protein</fullName>
    </submittedName>
</protein>
<keyword evidence="1" id="KW-1133">Transmembrane helix</keyword>
<keyword evidence="4" id="KW-1185">Reference proteome</keyword>
<feature type="transmembrane region" description="Helical" evidence="1">
    <location>
        <begin position="6"/>
        <end position="27"/>
    </location>
</feature>
<comment type="caution">
    <text evidence="3">The sequence shown here is derived from an EMBL/GenBank/DDBJ whole genome shotgun (WGS) entry which is preliminary data.</text>
</comment>
<evidence type="ECO:0000313" key="2">
    <source>
        <dbReference type="EMBL" id="KAF2890174.1"/>
    </source>
</evidence>
<gene>
    <name evidence="3" type="ORF">ILUMI_14587</name>
    <name evidence="2" type="ORF">ILUMI_16000</name>
</gene>
<dbReference type="Proteomes" id="UP000801492">
    <property type="component" value="Unassembled WGS sequence"/>
</dbReference>
<feature type="non-terminal residue" evidence="3">
    <location>
        <position position="1"/>
    </location>
</feature>
<evidence type="ECO:0000313" key="3">
    <source>
        <dbReference type="EMBL" id="KAF2891585.1"/>
    </source>
</evidence>
<proteinExistence type="predicted"/>
<organism evidence="3 4">
    <name type="scientific">Ignelater luminosus</name>
    <name type="common">Cucubano</name>
    <name type="synonym">Pyrophorus luminosus</name>
    <dbReference type="NCBI Taxonomy" id="2038154"/>
    <lineage>
        <taxon>Eukaryota</taxon>
        <taxon>Metazoa</taxon>
        <taxon>Ecdysozoa</taxon>
        <taxon>Arthropoda</taxon>
        <taxon>Hexapoda</taxon>
        <taxon>Insecta</taxon>
        <taxon>Pterygota</taxon>
        <taxon>Neoptera</taxon>
        <taxon>Endopterygota</taxon>
        <taxon>Coleoptera</taxon>
        <taxon>Polyphaga</taxon>
        <taxon>Elateriformia</taxon>
        <taxon>Elateroidea</taxon>
        <taxon>Elateridae</taxon>
        <taxon>Agrypninae</taxon>
        <taxon>Pyrophorini</taxon>
        <taxon>Ignelater</taxon>
    </lineage>
</organism>